<dbReference type="Pfam" id="PF02837">
    <property type="entry name" value="Glyco_hydro_2_N"/>
    <property type="match status" value="1"/>
</dbReference>
<evidence type="ECO:0000259" key="6">
    <source>
        <dbReference type="Pfam" id="PF02837"/>
    </source>
</evidence>
<comment type="caution">
    <text evidence="9">The sequence shown here is derived from an EMBL/GenBank/DDBJ whole genome shotgun (WGS) entry which is preliminary data.</text>
</comment>
<dbReference type="InterPro" id="IPR006103">
    <property type="entry name" value="Glyco_hydro_2_cat"/>
</dbReference>
<evidence type="ECO:0000256" key="2">
    <source>
        <dbReference type="ARBA" id="ARBA00022801"/>
    </source>
</evidence>
<gene>
    <name evidence="9" type="primary">galB_1</name>
    <name evidence="9" type="ORF">GCM10023314_03570</name>
</gene>
<dbReference type="RefSeq" id="WP_345189819.1">
    <property type="nucleotide sequence ID" value="NZ_BAABJJ010000004.1"/>
</dbReference>
<organism evidence="9 10">
    <name type="scientific">Algibacter agarivorans</name>
    <dbReference type="NCBI Taxonomy" id="1109741"/>
    <lineage>
        <taxon>Bacteria</taxon>
        <taxon>Pseudomonadati</taxon>
        <taxon>Bacteroidota</taxon>
        <taxon>Flavobacteriia</taxon>
        <taxon>Flavobacteriales</taxon>
        <taxon>Flavobacteriaceae</taxon>
        <taxon>Algibacter</taxon>
    </lineage>
</organism>
<dbReference type="InterPro" id="IPR040605">
    <property type="entry name" value="Glyco_hydro2_dom5"/>
</dbReference>
<dbReference type="SUPFAM" id="SSF49303">
    <property type="entry name" value="beta-Galactosidase/glucuronidase domain"/>
    <property type="match status" value="1"/>
</dbReference>
<dbReference type="PRINTS" id="PR00132">
    <property type="entry name" value="GLHYDRLASE2"/>
</dbReference>
<dbReference type="InterPro" id="IPR017853">
    <property type="entry name" value="GH"/>
</dbReference>
<evidence type="ECO:0000259" key="5">
    <source>
        <dbReference type="Pfam" id="PF02836"/>
    </source>
</evidence>
<dbReference type="EMBL" id="BAABJJ010000004">
    <property type="protein sequence ID" value="GAA4934425.1"/>
    <property type="molecule type" value="Genomic_DNA"/>
</dbReference>
<protein>
    <submittedName>
        <fullName evidence="9">Beta-galactosidase GalB</fullName>
    </submittedName>
</protein>
<dbReference type="InterPro" id="IPR006101">
    <property type="entry name" value="Glyco_hydro_2"/>
</dbReference>
<feature type="domain" description="Glycoside hydrolase family 2 immunoglobulin-like beta-sandwich" evidence="4">
    <location>
        <begin position="194"/>
        <end position="296"/>
    </location>
</feature>
<dbReference type="InterPro" id="IPR051913">
    <property type="entry name" value="GH2_Domain-Containing"/>
</dbReference>
<feature type="domain" description="DUF4982" evidence="7">
    <location>
        <begin position="672"/>
        <end position="728"/>
    </location>
</feature>
<evidence type="ECO:0000259" key="4">
    <source>
        <dbReference type="Pfam" id="PF00703"/>
    </source>
</evidence>
<dbReference type="InterPro" id="IPR008979">
    <property type="entry name" value="Galactose-bd-like_sf"/>
</dbReference>
<dbReference type="PANTHER" id="PTHR42732">
    <property type="entry name" value="BETA-GALACTOSIDASE"/>
    <property type="match status" value="1"/>
</dbReference>
<keyword evidence="10" id="KW-1185">Reference proteome</keyword>
<dbReference type="Pfam" id="PF18565">
    <property type="entry name" value="Glyco_hydro2_C5"/>
    <property type="match status" value="1"/>
</dbReference>
<sequence>MKNFHLIFFAFILCLSCNQPKAKTNSAQNTDFNLNWKFYLSQENENINDVDDEKYKSLNLPHDWAVEQAFDSTLVKDAYATGYLPSKGYGYYKKEFDKVFNEDEVTYILFDGVYNNSEVYINGTKLGFHPYGYSPFYYDLTPHLNKNGKDNTIAVKIDHTRYADSRWYTGAGIYRNVKLITTNKLHIPVWGTFITTPDVSDEKATVKLNIKLQNDFDSEENITLVTKISDQNGNEVATVENEAKVQANTSDEIIQNIEINNPKLWSIETPHLYTAITSILKNDENIGDYTTNFGARTIKFDANTGFYLNSVNMKIKGVCLHHDGGLVGTAVPKGVWKRKLQILKDGGCNAIRISHNPASTEFLDLCDEMGFLVQDELFDEWDNPKDKRFNQNESKSTDYITRGYGEHFQEWAQKDINNVMLSHRNHPSIFQWSIGNEIEWTYPRNAAATGFFNNMDWDGNYFWSEPPHTTEEIKHQLETLPKGKYDIGETAQKLSKWVKELDSSRPVTANLILPSASHLSGFADALDVVGYSYRRVLYDYGHENHPDKPIMGTENLAQYHEWKSIMERPHISGTFLWTGIDYMGEIRDPWPVRVQPSGLLNSAGFKKGSYHMMKTLWNDEPHIHIATQNIEKSLNKIDNNGNIVAKDSEKWKHALWEWQDVNEHWNYNKNDMISVEIYSNCESIELFLNDKSLGKKKLSDFEDHIYKWGVSFTDGKLTAKGIKNGQEVTSEIITARKATQIQFFSEETTIKSNHSDVSHIILQLTDDNGNPVKTDDRLITFNLEGHAKLLGIDNGWKKSVEKFQSNSGTTHNGRTLLIIQAKDKKGLVKITATSEDLPSQIININIQ</sequence>
<proteinExistence type="inferred from homology"/>
<comment type="similarity">
    <text evidence="1">Belongs to the glycosyl hydrolase 2 family.</text>
</comment>
<evidence type="ECO:0000259" key="8">
    <source>
        <dbReference type="Pfam" id="PF18565"/>
    </source>
</evidence>
<evidence type="ECO:0000313" key="9">
    <source>
        <dbReference type="EMBL" id="GAA4934425.1"/>
    </source>
</evidence>
<dbReference type="InterPro" id="IPR013783">
    <property type="entry name" value="Ig-like_fold"/>
</dbReference>
<dbReference type="Gene3D" id="2.60.40.10">
    <property type="entry name" value="Immunoglobulins"/>
    <property type="match status" value="3"/>
</dbReference>
<dbReference type="SUPFAM" id="SSF51445">
    <property type="entry name" value="(Trans)glycosidases"/>
    <property type="match status" value="1"/>
</dbReference>
<accession>A0ABP9GAK2</accession>
<keyword evidence="3" id="KW-0326">Glycosidase</keyword>
<name>A0ABP9GAK2_9FLAO</name>
<dbReference type="InterPro" id="IPR032311">
    <property type="entry name" value="DUF4982"/>
</dbReference>
<dbReference type="Pfam" id="PF02836">
    <property type="entry name" value="Glyco_hydro_2_C"/>
    <property type="match status" value="1"/>
</dbReference>
<dbReference type="PANTHER" id="PTHR42732:SF1">
    <property type="entry name" value="BETA-MANNOSIDASE"/>
    <property type="match status" value="1"/>
</dbReference>
<keyword evidence="2" id="KW-0378">Hydrolase</keyword>
<dbReference type="Pfam" id="PF16355">
    <property type="entry name" value="DUF4982"/>
    <property type="match status" value="1"/>
</dbReference>
<evidence type="ECO:0000256" key="1">
    <source>
        <dbReference type="ARBA" id="ARBA00007401"/>
    </source>
</evidence>
<feature type="domain" description="Glycoside hydrolase family 2" evidence="8">
    <location>
        <begin position="745"/>
        <end position="842"/>
    </location>
</feature>
<dbReference type="InterPro" id="IPR006104">
    <property type="entry name" value="Glyco_hydro_2_N"/>
</dbReference>
<evidence type="ECO:0000259" key="7">
    <source>
        <dbReference type="Pfam" id="PF16355"/>
    </source>
</evidence>
<reference evidence="10" key="1">
    <citation type="journal article" date="2019" name="Int. J. Syst. Evol. Microbiol.">
        <title>The Global Catalogue of Microorganisms (GCM) 10K type strain sequencing project: providing services to taxonomists for standard genome sequencing and annotation.</title>
        <authorList>
            <consortium name="The Broad Institute Genomics Platform"/>
            <consortium name="The Broad Institute Genome Sequencing Center for Infectious Disease"/>
            <person name="Wu L."/>
            <person name="Ma J."/>
        </authorList>
    </citation>
    <scope>NUCLEOTIDE SEQUENCE [LARGE SCALE GENOMIC DNA]</scope>
    <source>
        <strain evidence="10">JCM 18285</strain>
    </source>
</reference>
<dbReference type="Gene3D" id="2.60.120.260">
    <property type="entry name" value="Galactose-binding domain-like"/>
    <property type="match status" value="1"/>
</dbReference>
<dbReference type="Pfam" id="PF00703">
    <property type="entry name" value="Glyco_hydro_2"/>
    <property type="match status" value="1"/>
</dbReference>
<feature type="domain" description="Glycosyl hydrolases family 2 sugar binding" evidence="6">
    <location>
        <begin position="33"/>
        <end position="182"/>
    </location>
</feature>
<dbReference type="SUPFAM" id="SSF49785">
    <property type="entry name" value="Galactose-binding domain-like"/>
    <property type="match status" value="1"/>
</dbReference>
<dbReference type="InterPro" id="IPR036156">
    <property type="entry name" value="Beta-gal/glucu_dom_sf"/>
</dbReference>
<dbReference type="Proteomes" id="UP001501302">
    <property type="component" value="Unassembled WGS sequence"/>
</dbReference>
<evidence type="ECO:0000256" key="3">
    <source>
        <dbReference type="ARBA" id="ARBA00023295"/>
    </source>
</evidence>
<dbReference type="Gene3D" id="3.20.20.80">
    <property type="entry name" value="Glycosidases"/>
    <property type="match status" value="1"/>
</dbReference>
<feature type="domain" description="Glycoside hydrolase family 2 catalytic" evidence="5">
    <location>
        <begin position="305"/>
        <end position="439"/>
    </location>
</feature>
<evidence type="ECO:0000313" key="10">
    <source>
        <dbReference type="Proteomes" id="UP001501302"/>
    </source>
</evidence>
<dbReference type="InterPro" id="IPR006102">
    <property type="entry name" value="Ig-like_GH2"/>
</dbReference>